<comment type="caution">
    <text evidence="2">The sequence shown here is derived from an EMBL/GenBank/DDBJ whole genome shotgun (WGS) entry which is preliminary data.</text>
</comment>
<dbReference type="EMBL" id="PCTI01000058">
    <property type="protein sequence ID" value="PIP68697.1"/>
    <property type="molecule type" value="Genomic_DNA"/>
</dbReference>
<accession>A0A2H0CFJ1</accession>
<sequence length="96" mass="11835">MICLSDFMAYSLKYNEKAKQEIKKHCKKNKEMEKVIRRKLRQIIENPFYFKPLRKPMQNLRRVHILKSFVLVYSIQEKDKTVTVELFKHHDEVYKF</sequence>
<reference evidence="2 3" key="1">
    <citation type="submission" date="2017-09" db="EMBL/GenBank/DDBJ databases">
        <title>Depth-based differentiation of microbial function through sediment-hosted aquifers and enrichment of novel symbionts in the deep terrestrial subsurface.</title>
        <authorList>
            <person name="Probst A.J."/>
            <person name="Ladd B."/>
            <person name="Jarett J.K."/>
            <person name="Geller-Mcgrath D.E."/>
            <person name="Sieber C.M."/>
            <person name="Emerson J.B."/>
            <person name="Anantharaman K."/>
            <person name="Thomas B.C."/>
            <person name="Malmstrom R."/>
            <person name="Stieglmeier M."/>
            <person name="Klingl A."/>
            <person name="Woyke T."/>
            <person name="Ryan C.M."/>
            <person name="Banfield J.F."/>
        </authorList>
    </citation>
    <scope>NUCLEOTIDE SEQUENCE [LARGE SCALE GENOMIC DNA]</scope>
    <source>
        <strain evidence="2">CG22_combo_CG10-13_8_21_14_all_32_8</strain>
    </source>
</reference>
<dbReference type="NCBIfam" id="TIGR02385">
    <property type="entry name" value="RelE_StbE"/>
    <property type="match status" value="1"/>
</dbReference>
<keyword evidence="1" id="KW-1277">Toxin-antitoxin system</keyword>
<proteinExistence type="predicted"/>
<protein>
    <recommendedName>
        <fullName evidence="4">Plasmid stabilization protein</fullName>
    </recommendedName>
</protein>
<evidence type="ECO:0000313" key="3">
    <source>
        <dbReference type="Proteomes" id="UP000229176"/>
    </source>
</evidence>
<dbReference type="Pfam" id="PF05016">
    <property type="entry name" value="ParE_toxin"/>
    <property type="match status" value="1"/>
</dbReference>
<dbReference type="InterPro" id="IPR007712">
    <property type="entry name" value="RelE/ParE_toxin"/>
</dbReference>
<dbReference type="Gene3D" id="3.30.2310.20">
    <property type="entry name" value="RelE-like"/>
    <property type="match status" value="1"/>
</dbReference>
<organism evidence="2 3">
    <name type="scientific">Candidatus Nomurabacteria bacterium CG22_combo_CG10-13_8_21_14_all_32_8</name>
    <dbReference type="NCBI Taxonomy" id="1974732"/>
    <lineage>
        <taxon>Bacteria</taxon>
        <taxon>Candidatus Nomuraibacteriota</taxon>
    </lineage>
</organism>
<dbReference type="SUPFAM" id="SSF143011">
    <property type="entry name" value="RelE-like"/>
    <property type="match status" value="1"/>
</dbReference>
<evidence type="ECO:0000256" key="1">
    <source>
        <dbReference type="ARBA" id="ARBA00022649"/>
    </source>
</evidence>
<dbReference type="InterPro" id="IPR035093">
    <property type="entry name" value="RelE/ParE_toxin_dom_sf"/>
</dbReference>
<name>A0A2H0CFJ1_9BACT</name>
<dbReference type="AlphaFoldDB" id="A0A2H0CFJ1"/>
<evidence type="ECO:0000313" key="2">
    <source>
        <dbReference type="EMBL" id="PIP68697.1"/>
    </source>
</evidence>
<evidence type="ECO:0008006" key="4">
    <source>
        <dbReference type="Google" id="ProtNLM"/>
    </source>
</evidence>
<gene>
    <name evidence="2" type="ORF">COW91_03435</name>
</gene>
<dbReference type="Proteomes" id="UP000229176">
    <property type="component" value="Unassembled WGS sequence"/>
</dbReference>